<evidence type="ECO:0000313" key="1">
    <source>
        <dbReference type="Proteomes" id="UP000887574"/>
    </source>
</evidence>
<evidence type="ECO:0000313" key="2">
    <source>
        <dbReference type="WBParaSite" id="jg12328"/>
    </source>
</evidence>
<dbReference type="WBParaSite" id="jg12328">
    <property type="protein sequence ID" value="jg12328"/>
    <property type="gene ID" value="jg12328"/>
</dbReference>
<name>A0A915CT43_9BILA</name>
<reference evidence="2" key="1">
    <citation type="submission" date="2022-11" db="UniProtKB">
        <authorList>
            <consortium name="WormBaseParasite"/>
        </authorList>
    </citation>
    <scope>IDENTIFICATION</scope>
</reference>
<dbReference type="AlphaFoldDB" id="A0A915CT43"/>
<organism evidence="1 2">
    <name type="scientific">Ditylenchus dipsaci</name>
    <dbReference type="NCBI Taxonomy" id="166011"/>
    <lineage>
        <taxon>Eukaryota</taxon>
        <taxon>Metazoa</taxon>
        <taxon>Ecdysozoa</taxon>
        <taxon>Nematoda</taxon>
        <taxon>Chromadorea</taxon>
        <taxon>Rhabditida</taxon>
        <taxon>Tylenchina</taxon>
        <taxon>Tylenchomorpha</taxon>
        <taxon>Sphaerularioidea</taxon>
        <taxon>Anguinidae</taxon>
        <taxon>Anguininae</taxon>
        <taxon>Ditylenchus</taxon>
    </lineage>
</organism>
<sequence>MHTAILASTSEADRLLGFAISDINAGLPKVGVFFKLNSTVGSEKIFIDAVDRISHAFFFADTVDICRDIRFMDSRNRVRTAIQLYNNKQLKYLYQPRQISI</sequence>
<proteinExistence type="predicted"/>
<protein>
    <submittedName>
        <fullName evidence="2">Uncharacterized protein</fullName>
    </submittedName>
</protein>
<accession>A0A915CT43</accession>
<dbReference type="Proteomes" id="UP000887574">
    <property type="component" value="Unplaced"/>
</dbReference>
<keyword evidence="1" id="KW-1185">Reference proteome</keyword>